<dbReference type="OrthoDB" id="1747743at2759"/>
<dbReference type="AlphaFoldDB" id="A0A371HSN7"/>
<dbReference type="EMBL" id="QJKJ01001812">
    <property type="protein sequence ID" value="RDY05798.1"/>
    <property type="molecule type" value="Genomic_DNA"/>
</dbReference>
<keyword evidence="2" id="KW-1185">Reference proteome</keyword>
<proteinExistence type="predicted"/>
<comment type="caution">
    <text evidence="1">The sequence shown here is derived from an EMBL/GenBank/DDBJ whole genome shotgun (WGS) entry which is preliminary data.</text>
</comment>
<protein>
    <submittedName>
        <fullName evidence="1">Uncharacterized protein</fullName>
    </submittedName>
</protein>
<accession>A0A371HSN7</accession>
<evidence type="ECO:0000313" key="2">
    <source>
        <dbReference type="Proteomes" id="UP000257109"/>
    </source>
</evidence>
<organism evidence="1 2">
    <name type="scientific">Mucuna pruriens</name>
    <name type="common">Velvet bean</name>
    <name type="synonym">Dolichos pruriens</name>
    <dbReference type="NCBI Taxonomy" id="157652"/>
    <lineage>
        <taxon>Eukaryota</taxon>
        <taxon>Viridiplantae</taxon>
        <taxon>Streptophyta</taxon>
        <taxon>Embryophyta</taxon>
        <taxon>Tracheophyta</taxon>
        <taxon>Spermatophyta</taxon>
        <taxon>Magnoliopsida</taxon>
        <taxon>eudicotyledons</taxon>
        <taxon>Gunneridae</taxon>
        <taxon>Pentapetalae</taxon>
        <taxon>rosids</taxon>
        <taxon>fabids</taxon>
        <taxon>Fabales</taxon>
        <taxon>Fabaceae</taxon>
        <taxon>Papilionoideae</taxon>
        <taxon>50 kb inversion clade</taxon>
        <taxon>NPAAA clade</taxon>
        <taxon>indigoferoid/millettioid clade</taxon>
        <taxon>Phaseoleae</taxon>
        <taxon>Mucuna</taxon>
    </lineage>
</organism>
<dbReference type="Proteomes" id="UP000257109">
    <property type="component" value="Unassembled WGS sequence"/>
</dbReference>
<reference evidence="1" key="1">
    <citation type="submission" date="2018-05" db="EMBL/GenBank/DDBJ databases">
        <title>Draft genome of Mucuna pruriens seed.</title>
        <authorList>
            <person name="Nnadi N.E."/>
            <person name="Vos R."/>
            <person name="Hasami M.H."/>
            <person name="Devisetty U.K."/>
            <person name="Aguiy J.C."/>
        </authorList>
    </citation>
    <scope>NUCLEOTIDE SEQUENCE [LARGE SCALE GENOMIC DNA]</scope>
    <source>
        <strain evidence="1">JCA_2017</strain>
    </source>
</reference>
<gene>
    <name evidence="1" type="ORF">CR513_10321</name>
</gene>
<evidence type="ECO:0000313" key="1">
    <source>
        <dbReference type="EMBL" id="RDY05798.1"/>
    </source>
</evidence>
<sequence length="80" mass="9071">MGKEWFRLPLIQRDEKALCQDKIENPLQSCKATQYFHSIKKSGMNVAKQVSLAITLGKYKDENLCNVVPIEATHILLGKP</sequence>
<name>A0A371HSN7_MUCPR</name>
<feature type="non-terminal residue" evidence="1">
    <location>
        <position position="1"/>
    </location>
</feature>